<keyword evidence="2" id="KW-1185">Reference proteome</keyword>
<dbReference type="RefSeq" id="WP_203811864.1">
    <property type="nucleotide sequence ID" value="NZ_BOMY01000042.1"/>
</dbReference>
<organism evidence="1 2">
    <name type="scientific">Paractinoplanes tereljensis</name>
    <dbReference type="NCBI Taxonomy" id="571912"/>
    <lineage>
        <taxon>Bacteria</taxon>
        <taxon>Bacillati</taxon>
        <taxon>Actinomycetota</taxon>
        <taxon>Actinomycetes</taxon>
        <taxon>Micromonosporales</taxon>
        <taxon>Micromonosporaceae</taxon>
        <taxon>Paractinoplanes</taxon>
    </lineage>
</organism>
<accession>A0A919NRV0</accession>
<comment type="caution">
    <text evidence="1">The sequence shown here is derived from an EMBL/GenBank/DDBJ whole genome shotgun (WGS) entry which is preliminary data.</text>
</comment>
<evidence type="ECO:0000313" key="1">
    <source>
        <dbReference type="EMBL" id="GIF23994.1"/>
    </source>
</evidence>
<dbReference type="EMBL" id="BOMY01000042">
    <property type="protein sequence ID" value="GIF23994.1"/>
    <property type="molecule type" value="Genomic_DNA"/>
</dbReference>
<proteinExistence type="predicted"/>
<dbReference type="Proteomes" id="UP000623608">
    <property type="component" value="Unassembled WGS sequence"/>
</dbReference>
<evidence type="ECO:0000313" key="2">
    <source>
        <dbReference type="Proteomes" id="UP000623608"/>
    </source>
</evidence>
<dbReference type="AlphaFoldDB" id="A0A919NRV0"/>
<name>A0A919NRV0_9ACTN</name>
<gene>
    <name evidence="1" type="ORF">Ate02nite_67240</name>
</gene>
<sequence length="129" mass="13980">MKDSRVEHFPADASGVLDFLAKDFGLDGPRTPEPGYVGYVSGRWAIWAVLEERNKTVDTFVNLDVGEKILSASVWNLVRKAKLTSAGQPRTSAVTRAGMQKSLTAQAHALRLVLPLLFADEGAGLLGDR</sequence>
<reference evidence="1" key="1">
    <citation type="submission" date="2021-01" db="EMBL/GenBank/DDBJ databases">
        <title>Whole genome shotgun sequence of Actinoplanes tereljensis NBRC 105297.</title>
        <authorList>
            <person name="Komaki H."/>
            <person name="Tamura T."/>
        </authorList>
    </citation>
    <scope>NUCLEOTIDE SEQUENCE</scope>
    <source>
        <strain evidence="1">NBRC 105297</strain>
    </source>
</reference>
<protein>
    <submittedName>
        <fullName evidence="1">Uncharacterized protein</fullName>
    </submittedName>
</protein>